<dbReference type="InterPro" id="IPR036594">
    <property type="entry name" value="Meth_synthase_dom"/>
</dbReference>
<dbReference type="GO" id="GO:0005829">
    <property type="term" value="C:cytosol"/>
    <property type="evidence" value="ECO:0007669"/>
    <property type="project" value="TreeGrafter"/>
</dbReference>
<dbReference type="PANTHER" id="PTHR45833">
    <property type="entry name" value="METHIONINE SYNTHASE"/>
    <property type="match status" value="1"/>
</dbReference>
<dbReference type="SUPFAM" id="SSF47644">
    <property type="entry name" value="Methionine synthase domain"/>
    <property type="match status" value="1"/>
</dbReference>
<dbReference type="SUPFAM" id="SSF52242">
    <property type="entry name" value="Cobalamin (vitamin B12)-binding domain"/>
    <property type="match status" value="1"/>
</dbReference>
<dbReference type="PROSITE" id="PS51337">
    <property type="entry name" value="B12_BINDING_NTER"/>
    <property type="match status" value="1"/>
</dbReference>
<dbReference type="Gene3D" id="3.40.50.280">
    <property type="entry name" value="Cobalamin-binding domain"/>
    <property type="match status" value="1"/>
</dbReference>
<dbReference type="InterPro" id="IPR050554">
    <property type="entry name" value="Met_Synthase/Corrinoid"/>
</dbReference>
<dbReference type="GO" id="GO:0008705">
    <property type="term" value="F:methionine synthase activity"/>
    <property type="evidence" value="ECO:0007669"/>
    <property type="project" value="TreeGrafter"/>
</dbReference>
<dbReference type="Gene3D" id="1.10.1240.10">
    <property type="entry name" value="Methionine synthase domain"/>
    <property type="match status" value="1"/>
</dbReference>
<evidence type="ECO:0000259" key="2">
    <source>
        <dbReference type="PROSITE" id="PS51337"/>
    </source>
</evidence>
<feature type="domain" description="B12-binding N-terminal" evidence="2">
    <location>
        <begin position="6"/>
        <end position="98"/>
    </location>
</feature>
<name>A0A1M6QQT7_9BACT</name>
<dbReference type="Pfam" id="PF02310">
    <property type="entry name" value="B12-binding"/>
    <property type="match status" value="1"/>
</dbReference>
<dbReference type="OrthoDB" id="9803687at2"/>
<dbReference type="GO" id="GO:0031419">
    <property type="term" value="F:cobalamin binding"/>
    <property type="evidence" value="ECO:0007669"/>
    <property type="project" value="InterPro"/>
</dbReference>
<proteinExistence type="predicted"/>
<dbReference type="AlphaFoldDB" id="A0A1M6QQT7"/>
<dbReference type="STRING" id="1121393.SAMN02745216_03114"/>
<dbReference type="Proteomes" id="UP000183994">
    <property type="component" value="Unassembled WGS sequence"/>
</dbReference>
<keyword evidence="4" id="KW-1185">Reference proteome</keyword>
<organism evidence="3 4">
    <name type="scientific">Desulfatibacillum alkenivorans DSM 16219</name>
    <dbReference type="NCBI Taxonomy" id="1121393"/>
    <lineage>
        <taxon>Bacteria</taxon>
        <taxon>Pseudomonadati</taxon>
        <taxon>Thermodesulfobacteriota</taxon>
        <taxon>Desulfobacteria</taxon>
        <taxon>Desulfobacterales</taxon>
        <taxon>Desulfatibacillaceae</taxon>
        <taxon>Desulfatibacillum</taxon>
    </lineage>
</organism>
<dbReference type="InterPro" id="IPR036724">
    <property type="entry name" value="Cobalamin-bd_sf"/>
</dbReference>
<dbReference type="PROSITE" id="PS51332">
    <property type="entry name" value="B12_BINDING"/>
    <property type="match status" value="1"/>
</dbReference>
<dbReference type="Pfam" id="PF02607">
    <property type="entry name" value="B12-binding_2"/>
    <property type="match status" value="1"/>
</dbReference>
<sequence>MNDSQPKKEIPPAEKALLIELISSLQEKESLRQLKKLHQEGYDTEELLTYCMEGVRRVGVGFEKGEYYISALIMAGEIMRQSAEYLNSFLPTVRSAKDLGHILLGTIKGDIHDLGKNILKDMLVCNGFKVTDLGVDVPPQTFVDKALELEPDFVAISCLLTNCLGNLAEAVELVRKAKPESKDLIIVGGNCLDELINDHVKADRWFTDAALAVQFCKDALESKKS</sequence>
<accession>A0A1M6QQT7</accession>
<evidence type="ECO:0000259" key="1">
    <source>
        <dbReference type="PROSITE" id="PS51332"/>
    </source>
</evidence>
<dbReference type="GO" id="GO:0046872">
    <property type="term" value="F:metal ion binding"/>
    <property type="evidence" value="ECO:0007669"/>
    <property type="project" value="InterPro"/>
</dbReference>
<gene>
    <name evidence="3" type="ORF">SAMN02745216_03114</name>
</gene>
<dbReference type="InterPro" id="IPR003759">
    <property type="entry name" value="Cbl-bd_cap"/>
</dbReference>
<evidence type="ECO:0000313" key="3">
    <source>
        <dbReference type="EMBL" id="SHK22621.1"/>
    </source>
</evidence>
<dbReference type="EMBL" id="FQZU01000020">
    <property type="protein sequence ID" value="SHK22621.1"/>
    <property type="molecule type" value="Genomic_DNA"/>
</dbReference>
<dbReference type="RefSeq" id="WP_073477189.1">
    <property type="nucleotide sequence ID" value="NZ_FQZU01000020.1"/>
</dbReference>
<dbReference type="InterPro" id="IPR006158">
    <property type="entry name" value="Cobalamin-bd"/>
</dbReference>
<reference evidence="4" key="1">
    <citation type="submission" date="2016-11" db="EMBL/GenBank/DDBJ databases">
        <authorList>
            <person name="Varghese N."/>
            <person name="Submissions S."/>
        </authorList>
    </citation>
    <scope>NUCLEOTIDE SEQUENCE [LARGE SCALE GENOMIC DNA]</scope>
    <source>
        <strain evidence="4">DSM 16219</strain>
    </source>
</reference>
<dbReference type="SMART" id="SM01018">
    <property type="entry name" value="B12-binding_2"/>
    <property type="match status" value="1"/>
</dbReference>
<protein>
    <submittedName>
        <fullName evidence="3">Methanogenic corrinoid protein MtbC1</fullName>
    </submittedName>
</protein>
<feature type="domain" description="B12-binding" evidence="1">
    <location>
        <begin position="99"/>
        <end position="225"/>
    </location>
</feature>
<evidence type="ECO:0000313" key="4">
    <source>
        <dbReference type="Proteomes" id="UP000183994"/>
    </source>
</evidence>